<keyword evidence="2 4" id="KW-0807">Transducer</keyword>
<dbReference type="GO" id="GO:0007165">
    <property type="term" value="P:signal transduction"/>
    <property type="evidence" value="ECO:0007669"/>
    <property type="project" value="UniProtKB-KW"/>
</dbReference>
<keyword evidence="5" id="KW-1133">Transmembrane helix</keyword>
<dbReference type="Gene3D" id="1.10.287.950">
    <property type="entry name" value="Methyl-accepting chemotaxis protein"/>
    <property type="match status" value="1"/>
</dbReference>
<dbReference type="PANTHER" id="PTHR32089:SF112">
    <property type="entry name" value="LYSOZYME-LIKE PROTEIN-RELATED"/>
    <property type="match status" value="1"/>
</dbReference>
<evidence type="ECO:0000256" key="4">
    <source>
        <dbReference type="PROSITE-ProRule" id="PRU00284"/>
    </source>
</evidence>
<dbReference type="FunFam" id="1.10.287.950:FF:000001">
    <property type="entry name" value="Methyl-accepting chemotaxis sensory transducer"/>
    <property type="match status" value="1"/>
</dbReference>
<dbReference type="GO" id="GO:0006935">
    <property type="term" value="P:chemotaxis"/>
    <property type="evidence" value="ECO:0007669"/>
    <property type="project" value="InterPro"/>
</dbReference>
<evidence type="ECO:0000313" key="9">
    <source>
        <dbReference type="Proteomes" id="UP000196125"/>
    </source>
</evidence>
<dbReference type="RefSeq" id="WP_087480549.1">
    <property type="nucleotide sequence ID" value="NZ_AP024883.1"/>
</dbReference>
<keyword evidence="5" id="KW-0812">Transmembrane</keyword>
<dbReference type="AlphaFoldDB" id="A0A1Y6IU16"/>
<dbReference type="PROSITE" id="PS50111">
    <property type="entry name" value="CHEMOTAXIS_TRANSDUC_2"/>
    <property type="match status" value="1"/>
</dbReference>
<dbReference type="InterPro" id="IPR004090">
    <property type="entry name" value="Chemotax_Me-accpt_rcpt"/>
</dbReference>
<name>A0A1Y6IU16_9VIBR</name>
<evidence type="ECO:0000259" key="6">
    <source>
        <dbReference type="PROSITE" id="PS50111"/>
    </source>
</evidence>
<dbReference type="SUPFAM" id="SSF58104">
    <property type="entry name" value="Methyl-accepting chemotaxis protein (MCP) signaling domain"/>
    <property type="match status" value="1"/>
</dbReference>
<dbReference type="PANTHER" id="PTHR32089">
    <property type="entry name" value="METHYL-ACCEPTING CHEMOTAXIS PROTEIN MCPB"/>
    <property type="match status" value="1"/>
</dbReference>
<dbReference type="OrthoDB" id="9795078at2"/>
<dbReference type="SMART" id="SM00283">
    <property type="entry name" value="MA"/>
    <property type="match status" value="1"/>
</dbReference>
<dbReference type="InterPro" id="IPR004089">
    <property type="entry name" value="MCPsignal_dom"/>
</dbReference>
<dbReference type="GO" id="GO:0016020">
    <property type="term" value="C:membrane"/>
    <property type="evidence" value="ECO:0007669"/>
    <property type="project" value="UniProtKB-SubCell"/>
</dbReference>
<reference evidence="8 9" key="1">
    <citation type="submission" date="2017-05" db="EMBL/GenBank/DDBJ databases">
        <authorList>
            <person name="Song R."/>
            <person name="Chenine A.L."/>
            <person name="Ruprecht R.M."/>
        </authorList>
    </citation>
    <scope>NUCLEOTIDE SEQUENCE [LARGE SCALE GENOMIC DNA]</scope>
    <source>
        <strain evidence="8 9">CECT 7927</strain>
    </source>
</reference>
<sequence length="551" mass="60274">MLSQLTTSARLWLFAILSILGIALIGLSGTLSLHKMGSDTYKSIYTIESESNGLMAVEQAKISLLLQVKAFKDALIRGNTKETLATYSGEFRQHRQEVVQFLDKTRQQMQKKQLSTQQIQTLIQRHRTLSDQYMQALDKYQIDDPNAGKKIDAMVKGIDRPALTAMNELVHELETHFSHHIEQQLANMDTNTQQATFYSLLISCSGVLIIIALSVWINRNIMRQLGGDPAYATKIAKTIAAGNLTTKIQLRSGDNDSLLAQMYDMQSSLSKIITQIHQAGDMLASESQQLAAASHQAAISMNQQNDASATIASAIEELTYGINQVTENATQAMGLSDEARTSAVHGAGSMKETIRDIDIIAGSLQSTTQSIQRLGEQSNQIHHVIAVIREIADQTNLLALNAAIEAARAGESGRGFAVVADEVRTLAEKTGSSTVEIAETITSIQKDTHQVINEMEGCMSQMQPVINAVDSTDQMMKDIESGTQRVLNALDEITQILNEQTKSSDEVSQSVEETVQINRANSQAITEVSDAAHSLRDIAQNLLGSVQRFSV</sequence>
<evidence type="ECO:0000256" key="1">
    <source>
        <dbReference type="ARBA" id="ARBA00004370"/>
    </source>
</evidence>
<keyword evidence="10" id="KW-1185">Reference proteome</keyword>
<proteinExistence type="inferred from homology"/>
<dbReference type="Pfam" id="PF00015">
    <property type="entry name" value="MCPsignal"/>
    <property type="match status" value="1"/>
</dbReference>
<comment type="subcellular location">
    <subcellularLocation>
        <location evidence="1">Membrane</location>
    </subcellularLocation>
</comment>
<feature type="transmembrane region" description="Helical" evidence="5">
    <location>
        <begin position="197"/>
        <end position="217"/>
    </location>
</feature>
<evidence type="ECO:0000313" key="8">
    <source>
        <dbReference type="EMBL" id="SMS00511.1"/>
    </source>
</evidence>
<organism evidence="8 9">
    <name type="scientific">Vibrio mangrovi</name>
    <dbReference type="NCBI Taxonomy" id="474394"/>
    <lineage>
        <taxon>Bacteria</taxon>
        <taxon>Pseudomonadati</taxon>
        <taxon>Pseudomonadota</taxon>
        <taxon>Gammaproteobacteria</taxon>
        <taxon>Vibrionales</taxon>
        <taxon>Vibrionaceae</taxon>
        <taxon>Vibrio</taxon>
    </lineage>
</organism>
<dbReference type="CDD" id="cd11386">
    <property type="entry name" value="MCP_signal"/>
    <property type="match status" value="1"/>
</dbReference>
<accession>A0A1Y6IU16</accession>
<evidence type="ECO:0000313" key="7">
    <source>
        <dbReference type="EMBL" id="MDW6001467.1"/>
    </source>
</evidence>
<evidence type="ECO:0000256" key="2">
    <source>
        <dbReference type="ARBA" id="ARBA00023224"/>
    </source>
</evidence>
<reference evidence="7 10" key="2">
    <citation type="submission" date="2023-11" db="EMBL/GenBank/DDBJ databases">
        <title>Plant-associative lifestyle of Vibrio porteresiae and its evolutionary dynamics.</title>
        <authorList>
            <person name="Rameshkumar N."/>
            <person name="Kirti K."/>
        </authorList>
    </citation>
    <scope>NUCLEOTIDE SEQUENCE [LARGE SCALE GENOMIC DNA]</scope>
    <source>
        <strain evidence="7 10">MSSRF38</strain>
    </source>
</reference>
<protein>
    <submittedName>
        <fullName evidence="7 8">Methyl-accepting chemotaxis protein</fullName>
    </submittedName>
</protein>
<dbReference type="PRINTS" id="PR00260">
    <property type="entry name" value="CHEMTRNSDUCR"/>
</dbReference>
<evidence type="ECO:0000256" key="3">
    <source>
        <dbReference type="ARBA" id="ARBA00029447"/>
    </source>
</evidence>
<evidence type="ECO:0000313" key="10">
    <source>
        <dbReference type="Proteomes" id="UP001283366"/>
    </source>
</evidence>
<dbReference type="Proteomes" id="UP000196125">
    <property type="component" value="Unassembled WGS sequence"/>
</dbReference>
<dbReference type="Proteomes" id="UP001283366">
    <property type="component" value="Unassembled WGS sequence"/>
</dbReference>
<dbReference type="GO" id="GO:0004888">
    <property type="term" value="F:transmembrane signaling receptor activity"/>
    <property type="evidence" value="ECO:0007669"/>
    <property type="project" value="InterPro"/>
</dbReference>
<feature type="transmembrane region" description="Helical" evidence="5">
    <location>
        <begin position="12"/>
        <end position="33"/>
    </location>
</feature>
<keyword evidence="5" id="KW-0472">Membrane</keyword>
<comment type="similarity">
    <text evidence="3">Belongs to the methyl-accepting chemotaxis (MCP) protein family.</text>
</comment>
<feature type="domain" description="Methyl-accepting transducer" evidence="6">
    <location>
        <begin position="279"/>
        <end position="515"/>
    </location>
</feature>
<dbReference type="EMBL" id="JAWRCO010000001">
    <property type="protein sequence ID" value="MDW6001467.1"/>
    <property type="molecule type" value="Genomic_DNA"/>
</dbReference>
<dbReference type="EMBL" id="FXXI01000002">
    <property type="protein sequence ID" value="SMS00511.1"/>
    <property type="molecule type" value="Genomic_DNA"/>
</dbReference>
<gene>
    <name evidence="8" type="primary">ctpH_3</name>
    <name evidence="7" type="ORF">SBX37_00895</name>
    <name evidence="8" type="ORF">VIM7927_01777</name>
</gene>
<evidence type="ECO:0000256" key="5">
    <source>
        <dbReference type="SAM" id="Phobius"/>
    </source>
</evidence>